<evidence type="ECO:0000313" key="1">
    <source>
        <dbReference type="EMBL" id="MED6162285.1"/>
    </source>
</evidence>
<protein>
    <submittedName>
        <fullName evidence="1">Uncharacterized protein</fullName>
    </submittedName>
</protein>
<keyword evidence="2" id="KW-1185">Reference proteome</keyword>
<name>A0ABU6ULT7_9FABA</name>
<evidence type="ECO:0000313" key="2">
    <source>
        <dbReference type="Proteomes" id="UP001341840"/>
    </source>
</evidence>
<reference evidence="1 2" key="1">
    <citation type="journal article" date="2023" name="Plants (Basel)">
        <title>Bridging the Gap: Combining Genomics and Transcriptomics Approaches to Understand Stylosanthes scabra, an Orphan Legume from the Brazilian Caatinga.</title>
        <authorList>
            <person name="Ferreira-Neto J.R.C."/>
            <person name="da Silva M.D."/>
            <person name="Binneck E."/>
            <person name="de Melo N.F."/>
            <person name="da Silva R.H."/>
            <person name="de Melo A.L.T.M."/>
            <person name="Pandolfi V."/>
            <person name="Bustamante F.O."/>
            <person name="Brasileiro-Vidal A.C."/>
            <person name="Benko-Iseppon A.M."/>
        </authorList>
    </citation>
    <scope>NUCLEOTIDE SEQUENCE [LARGE SCALE GENOMIC DNA]</scope>
    <source>
        <tissue evidence="1">Leaves</tissue>
    </source>
</reference>
<dbReference type="Proteomes" id="UP001341840">
    <property type="component" value="Unassembled WGS sequence"/>
</dbReference>
<sequence length="153" mass="17327">MEENNKLMNLVLAKLRQLRVKVDDIDKNNDMQINAIARIESILHANGDLSGGIKGGRRKKRKMKSFFLNVVSDGATEKVQQQLKSVSNTKVNEVEKVFKLTEEETDLITMLTDVDDVPEEVVEVNVVEMLPPKGLRSTNMCIFQVSIHEDLFV</sequence>
<organism evidence="1 2">
    <name type="scientific">Stylosanthes scabra</name>
    <dbReference type="NCBI Taxonomy" id="79078"/>
    <lineage>
        <taxon>Eukaryota</taxon>
        <taxon>Viridiplantae</taxon>
        <taxon>Streptophyta</taxon>
        <taxon>Embryophyta</taxon>
        <taxon>Tracheophyta</taxon>
        <taxon>Spermatophyta</taxon>
        <taxon>Magnoliopsida</taxon>
        <taxon>eudicotyledons</taxon>
        <taxon>Gunneridae</taxon>
        <taxon>Pentapetalae</taxon>
        <taxon>rosids</taxon>
        <taxon>fabids</taxon>
        <taxon>Fabales</taxon>
        <taxon>Fabaceae</taxon>
        <taxon>Papilionoideae</taxon>
        <taxon>50 kb inversion clade</taxon>
        <taxon>dalbergioids sensu lato</taxon>
        <taxon>Dalbergieae</taxon>
        <taxon>Pterocarpus clade</taxon>
        <taxon>Stylosanthes</taxon>
    </lineage>
</organism>
<comment type="caution">
    <text evidence="1">The sequence shown here is derived from an EMBL/GenBank/DDBJ whole genome shotgun (WGS) entry which is preliminary data.</text>
</comment>
<gene>
    <name evidence="1" type="ORF">PIB30_068963</name>
</gene>
<accession>A0ABU6ULT7</accession>
<dbReference type="EMBL" id="JASCZI010121577">
    <property type="protein sequence ID" value="MED6162285.1"/>
    <property type="molecule type" value="Genomic_DNA"/>
</dbReference>
<proteinExistence type="predicted"/>